<dbReference type="WBParaSite" id="ACAC_0000501601-mRNA-1">
    <property type="protein sequence ID" value="ACAC_0000501601-mRNA-1"/>
    <property type="gene ID" value="ACAC_0000501601"/>
</dbReference>
<dbReference type="Proteomes" id="UP000035642">
    <property type="component" value="Unassembled WGS sequence"/>
</dbReference>
<organism evidence="2 3">
    <name type="scientific">Angiostrongylus cantonensis</name>
    <name type="common">Rat lungworm</name>
    <dbReference type="NCBI Taxonomy" id="6313"/>
    <lineage>
        <taxon>Eukaryota</taxon>
        <taxon>Metazoa</taxon>
        <taxon>Ecdysozoa</taxon>
        <taxon>Nematoda</taxon>
        <taxon>Chromadorea</taxon>
        <taxon>Rhabditida</taxon>
        <taxon>Rhabditina</taxon>
        <taxon>Rhabditomorpha</taxon>
        <taxon>Strongyloidea</taxon>
        <taxon>Metastrongylidae</taxon>
        <taxon>Angiostrongylus</taxon>
    </lineage>
</organism>
<protein>
    <submittedName>
        <fullName evidence="3">Mucin-3B-like</fullName>
    </submittedName>
</protein>
<feature type="region of interest" description="Disordered" evidence="1">
    <location>
        <begin position="1"/>
        <end position="25"/>
    </location>
</feature>
<keyword evidence="2" id="KW-1185">Reference proteome</keyword>
<evidence type="ECO:0000313" key="3">
    <source>
        <dbReference type="WBParaSite" id="ACAC_0000501601-mRNA-1"/>
    </source>
</evidence>
<feature type="compositionally biased region" description="Polar residues" evidence="1">
    <location>
        <begin position="238"/>
        <end position="248"/>
    </location>
</feature>
<sequence length="532" mass="57784">MDLFARRSAKVPASPESNEIDDSAVKEEKSLKASMVQELTEFTTQSAKVTTTSKATSHTSMPSMNLLRSETGKTEGFASSDARSFVSTTEIPRSSDTTMLSAESALMAHTSTLEVNANPNRATNISGILSPSTFSEFRLHETTVTTTKPATSTKTLNSATLLRSFPSGILNSIDLVESINKERTQVRNISLLFPLSSTTRMMQRTVTQERRLEFSKVTHGNTERTTTTPGREKPKGLETTTPSTNYASSSTLANFNTLKDSFTISDSSLRKGKQASTSAPVMKRLASLKNNTSLTLTTKVTIFAEEVLDYPIDVHSSNSSLQKAHEDFENKIHPSTTSTIRTDTTSEAHTYSTSVLTAEQTTQTWNKTAIEQFTTASTPQSASETTDEWTTVPSTQLSTRPSSKTITESNFFVLDGLLTTQPTTETDGGSIIIPSTMQTTTETSRDLISFSNKPSPTKASTHLTIQFPNAQNGQRRKGSYLMKNSLDSAKHAVALEAATAAANSTTTSSAGRSSLIEPVSFYGLENFNQEKH</sequence>
<evidence type="ECO:0000313" key="2">
    <source>
        <dbReference type="Proteomes" id="UP000035642"/>
    </source>
</evidence>
<feature type="region of interest" description="Disordered" evidence="1">
    <location>
        <begin position="375"/>
        <end position="403"/>
    </location>
</feature>
<name>A0A0K0D4M1_ANGCA</name>
<proteinExistence type="predicted"/>
<dbReference type="STRING" id="6313.A0A0K0D4M1"/>
<reference evidence="3" key="2">
    <citation type="submission" date="2017-02" db="UniProtKB">
        <authorList>
            <consortium name="WormBaseParasite"/>
        </authorList>
    </citation>
    <scope>IDENTIFICATION</scope>
</reference>
<dbReference type="AlphaFoldDB" id="A0A0K0D4M1"/>
<reference evidence="2" key="1">
    <citation type="submission" date="2012-09" db="EMBL/GenBank/DDBJ databases">
        <authorList>
            <person name="Martin A.A."/>
        </authorList>
    </citation>
    <scope>NUCLEOTIDE SEQUENCE</scope>
</reference>
<feature type="region of interest" description="Disordered" evidence="1">
    <location>
        <begin position="216"/>
        <end position="248"/>
    </location>
</feature>
<evidence type="ECO:0000256" key="1">
    <source>
        <dbReference type="SAM" id="MobiDB-lite"/>
    </source>
</evidence>
<feature type="compositionally biased region" description="Polar residues" evidence="1">
    <location>
        <begin position="218"/>
        <end position="229"/>
    </location>
</feature>
<accession>A0A0K0D4M1</accession>